<dbReference type="Pfam" id="PF13493">
    <property type="entry name" value="DUF4118"/>
    <property type="match status" value="1"/>
</dbReference>
<dbReference type="InterPro" id="IPR005467">
    <property type="entry name" value="His_kinase_dom"/>
</dbReference>
<dbReference type="InterPro" id="IPR038318">
    <property type="entry name" value="KdpD_sf"/>
</dbReference>
<dbReference type="FunFam" id="3.30.565.10:FF:000042">
    <property type="entry name" value="Two-component sensor histidine kinase KdpD"/>
    <property type="match status" value="1"/>
</dbReference>
<evidence type="ECO:0000256" key="4">
    <source>
        <dbReference type="ARBA" id="ARBA00022553"/>
    </source>
</evidence>
<dbReference type="InterPro" id="IPR003018">
    <property type="entry name" value="GAF"/>
</dbReference>
<evidence type="ECO:0000256" key="6">
    <source>
        <dbReference type="ARBA" id="ARBA00022692"/>
    </source>
</evidence>
<dbReference type="SUPFAM" id="SSF47384">
    <property type="entry name" value="Homodimeric domain of signal transducing histidine kinase"/>
    <property type="match status" value="1"/>
</dbReference>
<dbReference type="CDD" id="cd00075">
    <property type="entry name" value="HATPase"/>
    <property type="match status" value="1"/>
</dbReference>
<gene>
    <name evidence="16" type="primary">kdpD</name>
    <name evidence="16" type="ORF">I41_09960</name>
</gene>
<dbReference type="Proteomes" id="UP000317909">
    <property type="component" value="Chromosome"/>
</dbReference>
<dbReference type="InterPro" id="IPR025201">
    <property type="entry name" value="KdpD_TM"/>
</dbReference>
<dbReference type="CDD" id="cd01987">
    <property type="entry name" value="USP_KdpD-like"/>
    <property type="match status" value="1"/>
</dbReference>
<dbReference type="FunFam" id="3.40.50.300:FF:000483">
    <property type="entry name" value="Sensor histidine kinase KdpD"/>
    <property type="match status" value="1"/>
</dbReference>
<protein>
    <recommendedName>
        <fullName evidence="3">histidine kinase</fullName>
        <ecNumber evidence="3">2.7.13.3</ecNumber>
    </recommendedName>
</protein>
<dbReference type="SUPFAM" id="SSF55781">
    <property type="entry name" value="GAF domain-like"/>
    <property type="match status" value="1"/>
</dbReference>
<dbReference type="InterPro" id="IPR029016">
    <property type="entry name" value="GAF-like_dom_sf"/>
</dbReference>
<evidence type="ECO:0000256" key="7">
    <source>
        <dbReference type="ARBA" id="ARBA00022741"/>
    </source>
</evidence>
<evidence type="ECO:0000256" key="13">
    <source>
        <dbReference type="ARBA" id="ARBA00057300"/>
    </source>
</evidence>
<dbReference type="Pfam" id="PF00582">
    <property type="entry name" value="Usp"/>
    <property type="match status" value="1"/>
</dbReference>
<dbReference type="Pfam" id="PF02702">
    <property type="entry name" value="KdpD"/>
    <property type="match status" value="1"/>
</dbReference>
<dbReference type="Gene3D" id="1.10.287.130">
    <property type="match status" value="1"/>
</dbReference>
<accession>A0A517TTY4</accession>
<dbReference type="CDD" id="cd00082">
    <property type="entry name" value="HisKA"/>
    <property type="match status" value="1"/>
</dbReference>
<dbReference type="InterPro" id="IPR014729">
    <property type="entry name" value="Rossmann-like_a/b/a_fold"/>
</dbReference>
<dbReference type="Gene3D" id="3.40.50.300">
    <property type="entry name" value="P-loop containing nucleotide triphosphate hydrolases"/>
    <property type="match status" value="1"/>
</dbReference>
<dbReference type="InterPro" id="IPR004358">
    <property type="entry name" value="Sig_transdc_His_kin-like_C"/>
</dbReference>
<dbReference type="GO" id="GO:0005886">
    <property type="term" value="C:plasma membrane"/>
    <property type="evidence" value="ECO:0007669"/>
    <property type="project" value="TreeGrafter"/>
</dbReference>
<evidence type="ECO:0000313" key="17">
    <source>
        <dbReference type="Proteomes" id="UP000317909"/>
    </source>
</evidence>
<evidence type="ECO:0000259" key="15">
    <source>
        <dbReference type="PROSITE" id="PS50109"/>
    </source>
</evidence>
<dbReference type="PRINTS" id="PR00344">
    <property type="entry name" value="BCTRLSENSOR"/>
</dbReference>
<dbReference type="SUPFAM" id="SSF52402">
    <property type="entry name" value="Adenine nucleotide alpha hydrolases-like"/>
    <property type="match status" value="1"/>
</dbReference>
<keyword evidence="6 14" id="KW-0812">Transmembrane</keyword>
<comment type="subcellular location">
    <subcellularLocation>
        <location evidence="2">Membrane</location>
        <topology evidence="2">Multi-pass membrane protein</topology>
    </subcellularLocation>
</comment>
<evidence type="ECO:0000256" key="3">
    <source>
        <dbReference type="ARBA" id="ARBA00012438"/>
    </source>
</evidence>
<dbReference type="PANTHER" id="PTHR45569">
    <property type="entry name" value="SENSOR PROTEIN KDPD"/>
    <property type="match status" value="1"/>
</dbReference>
<evidence type="ECO:0000256" key="8">
    <source>
        <dbReference type="ARBA" id="ARBA00022777"/>
    </source>
</evidence>
<dbReference type="GO" id="GO:0005737">
    <property type="term" value="C:cytoplasm"/>
    <property type="evidence" value="ECO:0007669"/>
    <property type="project" value="UniProtKB-ARBA"/>
</dbReference>
<feature type="domain" description="Histidine kinase" evidence="15">
    <location>
        <begin position="669"/>
        <end position="885"/>
    </location>
</feature>
<keyword evidence="4" id="KW-0597">Phosphoprotein</keyword>
<evidence type="ECO:0000256" key="5">
    <source>
        <dbReference type="ARBA" id="ARBA00022679"/>
    </source>
</evidence>
<evidence type="ECO:0000256" key="2">
    <source>
        <dbReference type="ARBA" id="ARBA00004141"/>
    </source>
</evidence>
<dbReference type="SMART" id="SM00388">
    <property type="entry name" value="HisKA"/>
    <property type="match status" value="1"/>
</dbReference>
<dbReference type="OrthoDB" id="9806130at2"/>
<dbReference type="Gene3D" id="3.40.50.620">
    <property type="entry name" value="HUPs"/>
    <property type="match status" value="1"/>
</dbReference>
<keyword evidence="9" id="KW-0067">ATP-binding</keyword>
<dbReference type="InterPro" id="IPR003852">
    <property type="entry name" value="Sig_transdc_His_kinase_KdpD_N"/>
</dbReference>
<dbReference type="Gene3D" id="3.30.565.10">
    <property type="entry name" value="Histidine kinase-like ATPase, C-terminal domain"/>
    <property type="match status" value="1"/>
</dbReference>
<dbReference type="Gene3D" id="3.30.450.40">
    <property type="match status" value="1"/>
</dbReference>
<dbReference type="RefSeq" id="WP_145431407.1">
    <property type="nucleotide sequence ID" value="NZ_CP036339.1"/>
</dbReference>
<proteinExistence type="predicted"/>
<keyword evidence="12 14" id="KW-0472">Membrane</keyword>
<dbReference type="GO" id="GO:0005524">
    <property type="term" value="F:ATP binding"/>
    <property type="evidence" value="ECO:0007669"/>
    <property type="project" value="UniProtKB-KW"/>
</dbReference>
<dbReference type="InterPro" id="IPR027417">
    <property type="entry name" value="P-loop_NTPase"/>
</dbReference>
<name>A0A517TTY4_9BACT</name>
<keyword evidence="10 14" id="KW-1133">Transmembrane helix</keyword>
<dbReference type="SMART" id="SM00387">
    <property type="entry name" value="HATPase_c"/>
    <property type="match status" value="1"/>
</dbReference>
<reference evidence="16 17" key="1">
    <citation type="submission" date="2019-02" db="EMBL/GenBank/DDBJ databases">
        <title>Deep-cultivation of Planctomycetes and their phenomic and genomic characterization uncovers novel biology.</title>
        <authorList>
            <person name="Wiegand S."/>
            <person name="Jogler M."/>
            <person name="Boedeker C."/>
            <person name="Pinto D."/>
            <person name="Vollmers J."/>
            <person name="Rivas-Marin E."/>
            <person name="Kohn T."/>
            <person name="Peeters S.H."/>
            <person name="Heuer A."/>
            <person name="Rast P."/>
            <person name="Oberbeckmann S."/>
            <person name="Bunk B."/>
            <person name="Jeske O."/>
            <person name="Meyerdierks A."/>
            <person name="Storesund J.E."/>
            <person name="Kallscheuer N."/>
            <person name="Luecker S."/>
            <person name="Lage O.M."/>
            <person name="Pohl T."/>
            <person name="Merkel B.J."/>
            <person name="Hornburger P."/>
            <person name="Mueller R.-W."/>
            <person name="Bruemmer F."/>
            <person name="Labrenz M."/>
            <person name="Spormann A.M."/>
            <person name="Op den Camp H."/>
            <person name="Overmann J."/>
            <person name="Amann R."/>
            <person name="Jetten M.S.M."/>
            <person name="Mascher T."/>
            <person name="Medema M.H."/>
            <person name="Devos D.P."/>
            <person name="Kaster A.-K."/>
            <person name="Ovreas L."/>
            <person name="Rohde M."/>
            <person name="Galperin M.Y."/>
            <person name="Jogler C."/>
        </authorList>
    </citation>
    <scope>NUCLEOTIDE SEQUENCE [LARGE SCALE GENOMIC DNA]</scope>
    <source>
        <strain evidence="16 17">I41</strain>
    </source>
</reference>
<keyword evidence="8" id="KW-0418">Kinase</keyword>
<dbReference type="InterPro" id="IPR003661">
    <property type="entry name" value="HisK_dim/P_dom"/>
</dbReference>
<dbReference type="AlphaFoldDB" id="A0A517TTY4"/>
<dbReference type="GO" id="GO:0000155">
    <property type="term" value="F:phosphorelay sensor kinase activity"/>
    <property type="evidence" value="ECO:0007669"/>
    <property type="project" value="InterPro"/>
</dbReference>
<dbReference type="Pfam" id="PF02518">
    <property type="entry name" value="HATPase_c"/>
    <property type="match status" value="1"/>
</dbReference>
<dbReference type="EC" id="2.7.13.3" evidence="3"/>
<evidence type="ECO:0000256" key="10">
    <source>
        <dbReference type="ARBA" id="ARBA00022989"/>
    </source>
</evidence>
<dbReference type="GO" id="GO:0042802">
    <property type="term" value="F:identical protein binding"/>
    <property type="evidence" value="ECO:0007669"/>
    <property type="project" value="UniProtKB-ARBA"/>
</dbReference>
<comment type="catalytic activity">
    <reaction evidence="1">
        <text>ATP + protein L-histidine = ADP + protein N-phospho-L-histidine.</text>
        <dbReference type="EC" id="2.7.13.3"/>
    </reaction>
</comment>
<dbReference type="PANTHER" id="PTHR45569:SF1">
    <property type="entry name" value="SENSOR PROTEIN KDPD"/>
    <property type="match status" value="1"/>
</dbReference>
<evidence type="ECO:0000256" key="1">
    <source>
        <dbReference type="ARBA" id="ARBA00000085"/>
    </source>
</evidence>
<evidence type="ECO:0000256" key="9">
    <source>
        <dbReference type="ARBA" id="ARBA00022840"/>
    </source>
</evidence>
<keyword evidence="17" id="KW-1185">Reference proteome</keyword>
<dbReference type="EMBL" id="CP036339">
    <property type="protein sequence ID" value="QDT71835.1"/>
    <property type="molecule type" value="Genomic_DNA"/>
</dbReference>
<dbReference type="Pfam" id="PF00512">
    <property type="entry name" value="HisKA"/>
    <property type="match status" value="1"/>
</dbReference>
<keyword evidence="5 16" id="KW-0808">Transferase</keyword>
<feature type="transmembrane region" description="Helical" evidence="14">
    <location>
        <begin position="473"/>
        <end position="492"/>
    </location>
</feature>
<evidence type="ECO:0000256" key="12">
    <source>
        <dbReference type="ARBA" id="ARBA00023136"/>
    </source>
</evidence>
<evidence type="ECO:0000256" key="11">
    <source>
        <dbReference type="ARBA" id="ARBA00023012"/>
    </source>
</evidence>
<dbReference type="InterPro" id="IPR003594">
    <property type="entry name" value="HATPase_dom"/>
</dbReference>
<evidence type="ECO:0000256" key="14">
    <source>
        <dbReference type="SAM" id="Phobius"/>
    </source>
</evidence>
<feature type="transmembrane region" description="Helical" evidence="14">
    <location>
        <begin position="397"/>
        <end position="414"/>
    </location>
</feature>
<sequence>MNESRPNPDKLLARVQHEETRARRGKLRIFFGYAAGVGKTYAMLSAAQRERKEGVDVVVGYVEPHGRADTEALLTGLETLPFQFVPYRGVELREFNLDAALARHPSLLLVDELAHTNAEGLRHAKRWQDVFELLDAGIDVWTTLNVQHIESLNDVISGITGVVVRETLPDAVLEQADEIELIDLTPAELVERLQEGKIYLPTQAERALKSFFQKGNLTALRELSLRQAAQRLHQDVEAARTERAGAAPWLTTERLLVCVGPSPTSARILRTAKRLAASISAEWIAVAVNTGGGTGSVEEATGRNLRLAEKLGAETHTLIGRNVAQTLIDFARQRNVSKIVVGKTAQVWWKRRVWGTIVDELIKRCGQIDVYVVSGDGEEVVLPREIHVKSPVPWQEYLLAGAIVAVCAGLGYLAHSFGLAETNVVMFFLAGVALASTRLSRGPSIAMAIVSVLVFDFCFVPPQFTFAISDSEYLITFAVMLGIGLLIGGLATRQRSQLSASQQQERRTGQLFRMTRQLSELSGTEFLVRTAGRQLDEIFGGETVLFVRGADGALALRYGESSSIAAAAINHDVARWVADNGKLAGAGTDTLPSATATFVPLIGSQHTVGAVGVRPLEQNRLLDPEQQRLLETCASLLALSLERDESVLNAQQSQIQVETEKLRNSLLSAVSHDIRTPLAGIAGASSTLAASFDSLDVATRADLLKTISEEAEALSRLVENLLHMTRLSSGKVAIDRQWHLLEEIVGSALTRMERQLAGRTIETRLDAALPMVHIDASLIEQLLMNLIDNAAKYAPPGSTIEVSGRAAGDGVELEVADRGRGFVEGDEAKVFDLFYRGNGTKPDRRGTGIGLAICRAVVDVHGGRIEARNRAGGGAIVRVTLPGGGAPPAIVDRSGDAVVP</sequence>
<dbReference type="KEGG" id="llh:I41_09960"/>
<dbReference type="InterPro" id="IPR052023">
    <property type="entry name" value="Histidine_kinase_KdpD"/>
</dbReference>
<dbReference type="SUPFAM" id="SSF55874">
    <property type="entry name" value="ATPase domain of HSP90 chaperone/DNA topoisomerase II/histidine kinase"/>
    <property type="match status" value="1"/>
</dbReference>
<keyword evidence="11" id="KW-0902">Two-component regulatory system</keyword>
<dbReference type="InterPro" id="IPR036890">
    <property type="entry name" value="HATPase_C_sf"/>
</dbReference>
<organism evidence="16 17">
    <name type="scientific">Lacipirellula limnantheis</name>
    <dbReference type="NCBI Taxonomy" id="2528024"/>
    <lineage>
        <taxon>Bacteria</taxon>
        <taxon>Pseudomonadati</taxon>
        <taxon>Planctomycetota</taxon>
        <taxon>Planctomycetia</taxon>
        <taxon>Pirellulales</taxon>
        <taxon>Lacipirellulaceae</taxon>
        <taxon>Lacipirellula</taxon>
    </lineage>
</organism>
<dbReference type="SUPFAM" id="SSF52540">
    <property type="entry name" value="P-loop containing nucleoside triphosphate hydrolases"/>
    <property type="match status" value="1"/>
</dbReference>
<dbReference type="Gene3D" id="1.20.120.620">
    <property type="entry name" value="Backbone structure of the membrane domain of e. Coli histidine kinase receptor kdpd"/>
    <property type="match status" value="1"/>
</dbReference>
<dbReference type="InterPro" id="IPR006016">
    <property type="entry name" value="UspA"/>
</dbReference>
<comment type="function">
    <text evidence="13">Member of the two-component regulatory system KdpD/KdpE involved in the regulation of the kdp operon. KdpD may function as a membrane-associated protein kinase that phosphorylates KdpE in response to environmental signals.</text>
</comment>
<dbReference type="PROSITE" id="PS50109">
    <property type="entry name" value="HIS_KIN"/>
    <property type="match status" value="1"/>
</dbReference>
<keyword evidence="7" id="KW-0547">Nucleotide-binding</keyword>
<evidence type="ECO:0000313" key="16">
    <source>
        <dbReference type="EMBL" id="QDT71835.1"/>
    </source>
</evidence>
<dbReference type="InterPro" id="IPR036097">
    <property type="entry name" value="HisK_dim/P_sf"/>
</dbReference>
<dbReference type="Pfam" id="PF13492">
    <property type="entry name" value="GAF_3"/>
    <property type="match status" value="1"/>
</dbReference>
<feature type="transmembrane region" description="Helical" evidence="14">
    <location>
        <begin position="446"/>
        <end position="467"/>
    </location>
</feature>